<protein>
    <submittedName>
        <fullName evidence="2">Uncharacterized protein</fullName>
    </submittedName>
</protein>
<dbReference type="HOGENOM" id="CLU_1546496_0_0_9"/>
<keyword evidence="1" id="KW-0812">Transmembrane</keyword>
<dbReference type="RefSeq" id="WP_015558380.1">
    <property type="nucleotide sequence ID" value="NC_021039.1"/>
</dbReference>
<reference evidence="2" key="2">
    <citation type="submission" date="2010-03" db="EMBL/GenBank/DDBJ databases">
        <authorList>
            <person name="Pajon A."/>
        </authorList>
    </citation>
    <scope>NUCLEOTIDE SEQUENCE</scope>
    <source>
        <strain evidence="2">Type strain: 18P13</strain>
    </source>
</reference>
<feature type="transmembrane region" description="Helical" evidence="1">
    <location>
        <begin position="101"/>
        <end position="122"/>
    </location>
</feature>
<accession>D4LCX8</accession>
<keyword evidence="3" id="KW-1185">Reference proteome</keyword>
<organism evidence="2 3">
    <name type="scientific">Ruminococcus champanellensis (strain DSM 18848 / JCM 17042 / KCTC 15320 / 18P13)</name>
    <dbReference type="NCBI Taxonomy" id="213810"/>
    <lineage>
        <taxon>Bacteria</taxon>
        <taxon>Bacillati</taxon>
        <taxon>Bacillota</taxon>
        <taxon>Clostridia</taxon>
        <taxon>Eubacteriales</taxon>
        <taxon>Oscillospiraceae</taxon>
        <taxon>Ruminococcus</taxon>
    </lineage>
</organism>
<dbReference type="KEGG" id="rch:RUM_13510"/>
<dbReference type="EMBL" id="FP929052">
    <property type="protein sequence ID" value="CBL17473.1"/>
    <property type="molecule type" value="Genomic_DNA"/>
</dbReference>
<dbReference type="STRING" id="213810.RUM_13510"/>
<evidence type="ECO:0000256" key="1">
    <source>
        <dbReference type="SAM" id="Phobius"/>
    </source>
</evidence>
<feature type="transmembrane region" description="Helical" evidence="1">
    <location>
        <begin position="134"/>
        <end position="153"/>
    </location>
</feature>
<reference evidence="2" key="1">
    <citation type="submission" date="2010-03" db="EMBL/GenBank/DDBJ databases">
        <title>The genome sequence of Ruminococcus sp. 18P13.</title>
        <authorList>
            <consortium name="metaHIT consortium -- http://www.metahit.eu/"/>
            <person name="Pajon A."/>
            <person name="Turner K."/>
            <person name="Parkhill J."/>
            <person name="Bernalier A."/>
        </authorList>
    </citation>
    <scope>NUCLEOTIDE SEQUENCE [LARGE SCALE GENOMIC DNA]</scope>
    <source>
        <strain evidence="2">Type strain: 18P13</strain>
    </source>
</reference>
<evidence type="ECO:0000313" key="2">
    <source>
        <dbReference type="EMBL" id="CBL17473.1"/>
    </source>
</evidence>
<dbReference type="BioCyc" id="RCHA213810:RUM_RS06555-MONOMER"/>
<dbReference type="PATRIC" id="fig|213810.4.peg.1245"/>
<feature type="transmembrane region" description="Helical" evidence="1">
    <location>
        <begin position="76"/>
        <end position="96"/>
    </location>
</feature>
<gene>
    <name evidence="2" type="ordered locus">RUM_13510</name>
</gene>
<evidence type="ECO:0000313" key="3">
    <source>
        <dbReference type="Proteomes" id="UP000007054"/>
    </source>
</evidence>
<sequence length="156" mass="17488">MADRDIKELEETVRRMRKANEAASRIGTQPKKESNDLLQFFIGLIMLGAGLFWLFQKTTVSTSGIFALGGWMLGSVTIPSGAVILPFFIGVILLFFCDRRIYGWIVTALGLAIIVLAIIMSIQIRFTRTTMFEFVMMFLLIGGGCGLLLKVLFRKR</sequence>
<keyword evidence="1" id="KW-0472">Membrane</keyword>
<name>D4LCX8_RUMC1</name>
<dbReference type="GeneID" id="83156084"/>
<keyword evidence="1" id="KW-1133">Transmembrane helix</keyword>
<dbReference type="Proteomes" id="UP000007054">
    <property type="component" value="Chromosome"/>
</dbReference>
<feature type="transmembrane region" description="Helical" evidence="1">
    <location>
        <begin position="37"/>
        <end position="56"/>
    </location>
</feature>
<proteinExistence type="predicted"/>
<dbReference type="AlphaFoldDB" id="D4LCX8"/>